<dbReference type="PANTHER" id="PTHR11717:SF31">
    <property type="entry name" value="LOW MOLECULAR WEIGHT PROTEIN-TYROSINE-PHOSPHATASE ETP-RELATED"/>
    <property type="match status" value="1"/>
</dbReference>
<organism evidence="6 7">
    <name type="scientific">Tumebacillus lipolyticus</name>
    <dbReference type="NCBI Taxonomy" id="1280370"/>
    <lineage>
        <taxon>Bacteria</taxon>
        <taxon>Bacillati</taxon>
        <taxon>Bacillota</taxon>
        <taxon>Bacilli</taxon>
        <taxon>Bacillales</taxon>
        <taxon>Alicyclobacillaceae</taxon>
        <taxon>Tumebacillus</taxon>
    </lineage>
</organism>
<feature type="domain" description="Phosphotyrosine protein phosphatase I" evidence="5">
    <location>
        <begin position="1"/>
        <end position="131"/>
    </location>
</feature>
<dbReference type="PANTHER" id="PTHR11717">
    <property type="entry name" value="LOW MOLECULAR WEIGHT PROTEIN TYROSINE PHOSPHATASE"/>
    <property type="match status" value="1"/>
</dbReference>
<keyword evidence="2" id="KW-0378">Hydrolase</keyword>
<name>A0ABW4ZWT8_9BACL</name>
<dbReference type="EMBL" id="JBHUIO010000005">
    <property type="protein sequence ID" value="MFD2170208.1"/>
    <property type="molecule type" value="Genomic_DNA"/>
</dbReference>
<comment type="caution">
    <text evidence="6">The sequence shown here is derived from an EMBL/GenBank/DDBJ whole genome shotgun (WGS) entry which is preliminary data.</text>
</comment>
<sequence length="231" mass="25272">MKLLFVCTGNTCRSAMAEPLMRKRLQQAGLGGRVEVRSAGVAAMSGSPASQGAINVLKAKGLDGAAHAASPLDRELVDWADLILTMGQSHKRAILERYIEALDKTCTLKEFVDDDPQNLAILDEMGALQAEAQMKQSLFLMERADEVQSIQERYQRGAQGAEQELMRLQQQLEATVEAESSRMMELMGQLPDYEIADPFGGSQQVYDACAVEIDTLLAKLIQKLSAENHSA</sequence>
<dbReference type="InterPro" id="IPR036196">
    <property type="entry name" value="Ptyr_pPase_sf"/>
</dbReference>
<evidence type="ECO:0000256" key="4">
    <source>
        <dbReference type="SAM" id="Coils"/>
    </source>
</evidence>
<dbReference type="SMART" id="SM00226">
    <property type="entry name" value="LMWPc"/>
    <property type="match status" value="1"/>
</dbReference>
<dbReference type="PRINTS" id="PR00719">
    <property type="entry name" value="LMWPTPASE"/>
</dbReference>
<dbReference type="RefSeq" id="WP_386045951.1">
    <property type="nucleotide sequence ID" value="NZ_JBHUIO010000005.1"/>
</dbReference>
<evidence type="ECO:0000313" key="7">
    <source>
        <dbReference type="Proteomes" id="UP001597343"/>
    </source>
</evidence>
<dbReference type="CDD" id="cd16344">
    <property type="entry name" value="LMWPAP"/>
    <property type="match status" value="1"/>
</dbReference>
<accession>A0ABW4ZWT8</accession>
<dbReference type="InterPro" id="IPR017867">
    <property type="entry name" value="Tyr_phospatase_low_mol_wt"/>
</dbReference>
<dbReference type="InterPro" id="IPR023485">
    <property type="entry name" value="Ptyr_pPase"/>
</dbReference>
<comment type="similarity">
    <text evidence="1">Belongs to the low molecular weight phosphotyrosine protein phosphatase family.</text>
</comment>
<keyword evidence="4" id="KW-0175">Coiled coil</keyword>
<gene>
    <name evidence="6" type="ORF">ACFSOY_09380</name>
</gene>
<feature type="coiled-coil region" evidence="4">
    <location>
        <begin position="151"/>
        <end position="178"/>
    </location>
</feature>
<reference evidence="7" key="1">
    <citation type="journal article" date="2019" name="Int. J. Syst. Evol. Microbiol.">
        <title>The Global Catalogue of Microorganisms (GCM) 10K type strain sequencing project: providing services to taxonomists for standard genome sequencing and annotation.</title>
        <authorList>
            <consortium name="The Broad Institute Genomics Platform"/>
            <consortium name="The Broad Institute Genome Sequencing Center for Infectious Disease"/>
            <person name="Wu L."/>
            <person name="Ma J."/>
        </authorList>
    </citation>
    <scope>NUCLEOTIDE SEQUENCE [LARGE SCALE GENOMIC DNA]</scope>
    <source>
        <strain evidence="7">CGMCC 1.13574</strain>
    </source>
</reference>
<dbReference type="Proteomes" id="UP001597343">
    <property type="component" value="Unassembled WGS sequence"/>
</dbReference>
<evidence type="ECO:0000256" key="3">
    <source>
        <dbReference type="ARBA" id="ARBA00022912"/>
    </source>
</evidence>
<keyword evidence="7" id="KW-1185">Reference proteome</keyword>
<dbReference type="Pfam" id="PF01451">
    <property type="entry name" value="LMWPc"/>
    <property type="match status" value="1"/>
</dbReference>
<keyword evidence="3" id="KW-0904">Protein phosphatase</keyword>
<dbReference type="InterPro" id="IPR050438">
    <property type="entry name" value="LMW_PTPase"/>
</dbReference>
<dbReference type="Gene3D" id="3.40.50.2300">
    <property type="match status" value="1"/>
</dbReference>
<evidence type="ECO:0000259" key="5">
    <source>
        <dbReference type="SMART" id="SM00226"/>
    </source>
</evidence>
<dbReference type="SUPFAM" id="SSF52788">
    <property type="entry name" value="Phosphotyrosine protein phosphatases I"/>
    <property type="match status" value="1"/>
</dbReference>
<evidence type="ECO:0000313" key="6">
    <source>
        <dbReference type="EMBL" id="MFD2170208.1"/>
    </source>
</evidence>
<protein>
    <submittedName>
        <fullName evidence="6">Low molecular weight protein arginine phosphatase</fullName>
    </submittedName>
</protein>
<evidence type="ECO:0000256" key="2">
    <source>
        <dbReference type="ARBA" id="ARBA00022801"/>
    </source>
</evidence>
<evidence type="ECO:0000256" key="1">
    <source>
        <dbReference type="ARBA" id="ARBA00011063"/>
    </source>
</evidence>
<proteinExistence type="inferred from homology"/>